<reference evidence="1" key="1">
    <citation type="submission" date="2014-09" db="EMBL/GenBank/DDBJ databases">
        <authorList>
            <person name="Magalhaes I.L.F."/>
            <person name="Oliveira U."/>
            <person name="Santos F.R."/>
            <person name="Vidigal T.H.D.A."/>
            <person name="Brescovit A.D."/>
            <person name="Santos A.J."/>
        </authorList>
    </citation>
    <scope>NUCLEOTIDE SEQUENCE</scope>
    <source>
        <tissue evidence="1">Shoot tissue taken approximately 20 cm above the soil surface</tissue>
    </source>
</reference>
<evidence type="ECO:0000313" key="1">
    <source>
        <dbReference type="EMBL" id="JAD50720.1"/>
    </source>
</evidence>
<proteinExistence type="predicted"/>
<dbReference type="EMBL" id="GBRH01247175">
    <property type="protein sequence ID" value="JAD50720.1"/>
    <property type="molecule type" value="Transcribed_RNA"/>
</dbReference>
<protein>
    <submittedName>
        <fullName evidence="1">Uncharacterized protein</fullName>
    </submittedName>
</protein>
<reference evidence="1" key="2">
    <citation type="journal article" date="2015" name="Data Brief">
        <title>Shoot transcriptome of the giant reed, Arundo donax.</title>
        <authorList>
            <person name="Barrero R.A."/>
            <person name="Guerrero F.D."/>
            <person name="Moolhuijzen P."/>
            <person name="Goolsby J.A."/>
            <person name="Tidwell J."/>
            <person name="Bellgard S.E."/>
            <person name="Bellgard M.I."/>
        </authorList>
    </citation>
    <scope>NUCLEOTIDE SEQUENCE</scope>
    <source>
        <tissue evidence="1">Shoot tissue taken approximately 20 cm above the soil surface</tissue>
    </source>
</reference>
<name>A0A0A9AP72_ARUDO</name>
<organism evidence="1">
    <name type="scientific">Arundo donax</name>
    <name type="common">Giant reed</name>
    <name type="synonym">Donax arundinaceus</name>
    <dbReference type="NCBI Taxonomy" id="35708"/>
    <lineage>
        <taxon>Eukaryota</taxon>
        <taxon>Viridiplantae</taxon>
        <taxon>Streptophyta</taxon>
        <taxon>Embryophyta</taxon>
        <taxon>Tracheophyta</taxon>
        <taxon>Spermatophyta</taxon>
        <taxon>Magnoliopsida</taxon>
        <taxon>Liliopsida</taxon>
        <taxon>Poales</taxon>
        <taxon>Poaceae</taxon>
        <taxon>PACMAD clade</taxon>
        <taxon>Arundinoideae</taxon>
        <taxon>Arundineae</taxon>
        <taxon>Arundo</taxon>
    </lineage>
</organism>
<dbReference type="AlphaFoldDB" id="A0A0A9AP72"/>
<sequence>MIYQTSCRFDPRMNSKD</sequence>
<accession>A0A0A9AP72</accession>